<sequence length="44" mass="5006">MKQAMVVNKIKIIEKLIMTWKLETFNNNIPINGPMPAAKLVLNP</sequence>
<protein>
    <submittedName>
        <fullName evidence="1">Uncharacterized protein</fullName>
    </submittedName>
</protein>
<proteinExistence type="predicted"/>
<accession>A0ABC9PBH9</accession>
<comment type="caution">
    <text evidence="1">The sequence shown here is derived from an EMBL/GenBank/DDBJ whole genome shotgun (WGS) entry which is preliminary data.</text>
</comment>
<evidence type="ECO:0000313" key="1">
    <source>
        <dbReference type="EMBL" id="EFU91982.1"/>
    </source>
</evidence>
<evidence type="ECO:0000313" key="2">
    <source>
        <dbReference type="Proteomes" id="UP000004933"/>
    </source>
</evidence>
<dbReference type="AlphaFoldDB" id="A0ABC9PBH9"/>
<dbReference type="EMBL" id="AEBE01000001">
    <property type="protein sequence ID" value="EFU91982.1"/>
    <property type="molecule type" value="Genomic_DNA"/>
</dbReference>
<dbReference type="Proteomes" id="UP000004933">
    <property type="component" value="Unassembled WGS sequence"/>
</dbReference>
<organism evidence="1 2">
    <name type="scientific">Enterococcus faecalis TX0630</name>
    <dbReference type="NCBI Taxonomy" id="749508"/>
    <lineage>
        <taxon>Bacteria</taxon>
        <taxon>Bacillati</taxon>
        <taxon>Bacillota</taxon>
        <taxon>Bacilli</taxon>
        <taxon>Lactobacillales</taxon>
        <taxon>Enterococcaceae</taxon>
        <taxon>Enterococcus</taxon>
    </lineage>
</organism>
<name>A0ABC9PBH9_ENTFL</name>
<gene>
    <name evidence="1" type="ORF">HMPREF9511_00022</name>
</gene>
<reference evidence="1 2" key="1">
    <citation type="submission" date="2010-09" db="EMBL/GenBank/DDBJ databases">
        <authorList>
            <person name="Weinstock G."/>
            <person name="Sodergren E."/>
            <person name="Clifton S."/>
            <person name="Fulton L."/>
            <person name="Fulton B."/>
            <person name="Courtney L."/>
            <person name="Fronick C."/>
            <person name="Harrison M."/>
            <person name="Strong C."/>
            <person name="Farmer C."/>
            <person name="Delahaunty K."/>
            <person name="Markovic C."/>
            <person name="Hall O."/>
            <person name="Minx P."/>
            <person name="Tomlinson C."/>
            <person name="Mitreva M."/>
            <person name="Hou S."/>
            <person name="Chen J."/>
            <person name="Wollam A."/>
            <person name="Pepin K.H."/>
            <person name="Johnson M."/>
            <person name="Bhonagiri V."/>
            <person name="Zhang X."/>
            <person name="Suruliraj S."/>
            <person name="Warren W."/>
            <person name="Chinwalla A."/>
            <person name="Mardis E.R."/>
            <person name="Wilson R.K."/>
        </authorList>
    </citation>
    <scope>NUCLEOTIDE SEQUENCE [LARGE SCALE GENOMIC DNA]</scope>
    <source>
        <strain evidence="1 2">TX0630</strain>
    </source>
</reference>